<dbReference type="Proteomes" id="UP000244189">
    <property type="component" value="Unassembled WGS sequence"/>
</dbReference>
<dbReference type="SUPFAM" id="SSF55874">
    <property type="entry name" value="ATPase domain of HSP90 chaperone/DNA topoisomerase II/histidine kinase"/>
    <property type="match status" value="1"/>
</dbReference>
<dbReference type="InterPro" id="IPR003594">
    <property type="entry name" value="HATPase_dom"/>
</dbReference>
<dbReference type="InterPro" id="IPR036890">
    <property type="entry name" value="HATPase_C_sf"/>
</dbReference>
<dbReference type="InterPro" id="IPR001789">
    <property type="entry name" value="Sig_transdc_resp-reg_receiver"/>
</dbReference>
<dbReference type="EC" id="2.7.13.3" evidence="2"/>
<gene>
    <name evidence="8" type="ORF">C8J26_1234</name>
</gene>
<dbReference type="FunFam" id="1.10.287.130:FF:000037">
    <property type="entry name" value="Hybrid sensor histidine kinase/response regulator"/>
    <property type="match status" value="1"/>
</dbReference>
<dbReference type="InterPro" id="IPR000014">
    <property type="entry name" value="PAS"/>
</dbReference>
<accession>A0A2T5GNS7</accession>
<evidence type="ECO:0000259" key="6">
    <source>
        <dbReference type="PROSITE" id="PS50109"/>
    </source>
</evidence>
<dbReference type="InterPro" id="IPR004358">
    <property type="entry name" value="Sig_transdc_His_kin-like_C"/>
</dbReference>
<evidence type="ECO:0000256" key="2">
    <source>
        <dbReference type="ARBA" id="ARBA00012438"/>
    </source>
</evidence>
<dbReference type="InterPro" id="IPR035965">
    <property type="entry name" value="PAS-like_dom_sf"/>
</dbReference>
<feature type="modified residue" description="4-aspartylphosphate" evidence="4">
    <location>
        <position position="724"/>
    </location>
</feature>
<name>A0A2T5GNS7_9SPHN</name>
<dbReference type="PROSITE" id="PS50110">
    <property type="entry name" value="RESPONSE_REGULATORY"/>
    <property type="match status" value="1"/>
</dbReference>
<comment type="catalytic activity">
    <reaction evidence="1">
        <text>ATP + protein L-histidine = ADP + protein N-phospho-L-histidine.</text>
        <dbReference type="EC" id="2.7.13.3"/>
    </reaction>
</comment>
<dbReference type="Gene3D" id="3.30.450.20">
    <property type="entry name" value="PAS domain"/>
    <property type="match status" value="1"/>
</dbReference>
<feature type="transmembrane region" description="Helical" evidence="5">
    <location>
        <begin position="39"/>
        <end position="58"/>
    </location>
</feature>
<dbReference type="InterPro" id="IPR005467">
    <property type="entry name" value="His_kinase_dom"/>
</dbReference>
<dbReference type="PROSITE" id="PS50109">
    <property type="entry name" value="HIS_KIN"/>
    <property type="match status" value="1"/>
</dbReference>
<feature type="domain" description="Response regulatory" evidence="7">
    <location>
        <begin position="674"/>
        <end position="788"/>
    </location>
</feature>
<dbReference type="SUPFAM" id="SSF55785">
    <property type="entry name" value="PYP-like sensor domain (PAS domain)"/>
    <property type="match status" value="1"/>
</dbReference>
<dbReference type="Pfam" id="PF00072">
    <property type="entry name" value="Response_reg"/>
    <property type="match status" value="1"/>
</dbReference>
<dbReference type="Gene3D" id="3.30.565.10">
    <property type="entry name" value="Histidine kinase-like ATPase, C-terminal domain"/>
    <property type="match status" value="1"/>
</dbReference>
<dbReference type="SMART" id="SM00388">
    <property type="entry name" value="HisKA"/>
    <property type="match status" value="1"/>
</dbReference>
<keyword evidence="3 4" id="KW-0597">Phosphoprotein</keyword>
<keyword evidence="8" id="KW-0418">Kinase</keyword>
<evidence type="ECO:0000256" key="4">
    <source>
        <dbReference type="PROSITE-ProRule" id="PRU00169"/>
    </source>
</evidence>
<feature type="domain" description="Histidine kinase" evidence="6">
    <location>
        <begin position="422"/>
        <end position="650"/>
    </location>
</feature>
<evidence type="ECO:0000313" key="8">
    <source>
        <dbReference type="EMBL" id="PTQ60918.1"/>
    </source>
</evidence>
<dbReference type="InterPro" id="IPR003661">
    <property type="entry name" value="HisK_dim/P_dom"/>
</dbReference>
<evidence type="ECO:0000313" key="9">
    <source>
        <dbReference type="Proteomes" id="UP000244189"/>
    </source>
</evidence>
<dbReference type="SMART" id="SM00448">
    <property type="entry name" value="REC"/>
    <property type="match status" value="1"/>
</dbReference>
<dbReference type="EMBL" id="QAOG01000002">
    <property type="protein sequence ID" value="PTQ60918.1"/>
    <property type="molecule type" value="Genomic_DNA"/>
</dbReference>
<dbReference type="Pfam" id="PF02518">
    <property type="entry name" value="HATPase_c"/>
    <property type="match status" value="1"/>
</dbReference>
<evidence type="ECO:0000256" key="1">
    <source>
        <dbReference type="ARBA" id="ARBA00000085"/>
    </source>
</evidence>
<keyword evidence="9" id="KW-1185">Reference proteome</keyword>
<keyword evidence="5" id="KW-0472">Membrane</keyword>
<organism evidence="8 9">
    <name type="scientific">Sphingomonas aurantiaca</name>
    <dbReference type="NCBI Taxonomy" id="185949"/>
    <lineage>
        <taxon>Bacteria</taxon>
        <taxon>Pseudomonadati</taxon>
        <taxon>Pseudomonadota</taxon>
        <taxon>Alphaproteobacteria</taxon>
        <taxon>Sphingomonadales</taxon>
        <taxon>Sphingomonadaceae</taxon>
        <taxon>Sphingomonas</taxon>
    </lineage>
</organism>
<protein>
    <recommendedName>
        <fullName evidence="2">histidine kinase</fullName>
        <ecNumber evidence="2">2.7.13.3</ecNumber>
    </recommendedName>
</protein>
<dbReference type="PANTHER" id="PTHR43065">
    <property type="entry name" value="SENSOR HISTIDINE KINASE"/>
    <property type="match status" value="1"/>
</dbReference>
<dbReference type="PANTHER" id="PTHR43065:SF42">
    <property type="entry name" value="TWO-COMPONENT SENSOR PPRA"/>
    <property type="match status" value="1"/>
</dbReference>
<dbReference type="SUPFAM" id="SSF52172">
    <property type="entry name" value="CheY-like"/>
    <property type="match status" value="1"/>
</dbReference>
<reference evidence="8 9" key="1">
    <citation type="submission" date="2018-04" db="EMBL/GenBank/DDBJ databases">
        <title>Genomic Encyclopedia of Type Strains, Phase III (KMG-III): the genomes of soil and plant-associated and newly described type strains.</title>
        <authorList>
            <person name="Whitman W."/>
        </authorList>
    </citation>
    <scope>NUCLEOTIDE SEQUENCE [LARGE SCALE GENOMIC DNA]</scope>
    <source>
        <strain evidence="8 9">MA101b</strain>
    </source>
</reference>
<comment type="caution">
    <text evidence="8">The sequence shown here is derived from an EMBL/GenBank/DDBJ whole genome shotgun (WGS) entry which is preliminary data.</text>
</comment>
<evidence type="ECO:0000256" key="3">
    <source>
        <dbReference type="ARBA" id="ARBA00022553"/>
    </source>
</evidence>
<dbReference type="PRINTS" id="PR00344">
    <property type="entry name" value="BCTRLSENSOR"/>
</dbReference>
<sequence>MASIALPTPVRNAALVAAISGIAAAAVVLLLVGSWIAAAGFFAAAVIVIGALIAWRLLNPVTNDASRPVDWDLTRTVAEAGSDALAITDRAGRLVCANDAYEALFAGFPTPPGLPLDDAGTAALADAGRAAWRDGSAHVDRLAARDIALSAQIARAGDDADMLVWRFVTAQEHDLAETLAALLAGPTGDQLGGSGIMAALLSPDGRVRTANRVLRARACGDEHDAIEGRDFARFLITDSRGLVRFEREGLEGTPLRVLQIPFLDGDDAPVLVALLDDEEDAPALGASASAHVRSLVSMMPFGMALVDRDGRFLQMNDSFLRAAGVNAVAPPLYPGDLVVREDKAAVADAIRKFAGGATHSTDMAVRLKDHPDEPVALTIAGARGLGDAAVLLSLKDNSEESRLKREVAQATKMQAVGQLAGGVAHDFNNILTAIIGHCDLMLMRHSPGDSDYDDIQQVRTNSNRAASLTRQLLAFSRQQTLRPQILQLPDVVSEVSNLLKRLMGETVRLDMTHGRNLGPVRADPGQLEQVVVNLAVNARDAIVSANARGGGVLTITTRAVPASEVREMASDILPVADYTALIVQDTGTGIPPDVLPKIFEPFFTTKEFGKGTGLGLSTVYGIVKQSGGYIFADSKPGQGATFSMYLPVHSAPAATRPAVLKPTPKPVDLWGTGTILLVEDEDMVRAVAERALVRQGYTVLTAENGEVALEVLAKHGRPDLLISDVVMPQMDGPTMVRHARESYPDLPILFMSGYAEEQLRRSIDLDNVAFLPKPFSVQELAEAARDVLATRRHEQDVGKS</sequence>
<dbReference type="InterPro" id="IPR036097">
    <property type="entry name" value="HisK_dim/P_sf"/>
</dbReference>
<feature type="transmembrane region" description="Helical" evidence="5">
    <location>
        <begin position="12"/>
        <end position="32"/>
    </location>
</feature>
<dbReference type="CDD" id="cd00082">
    <property type="entry name" value="HisKA"/>
    <property type="match status" value="1"/>
</dbReference>
<dbReference type="Pfam" id="PF13188">
    <property type="entry name" value="PAS_8"/>
    <property type="match status" value="1"/>
</dbReference>
<keyword evidence="5" id="KW-1133">Transmembrane helix</keyword>
<evidence type="ECO:0000259" key="7">
    <source>
        <dbReference type="PROSITE" id="PS50110"/>
    </source>
</evidence>
<dbReference type="Pfam" id="PF00512">
    <property type="entry name" value="HisKA"/>
    <property type="match status" value="1"/>
</dbReference>
<dbReference type="SUPFAM" id="SSF47384">
    <property type="entry name" value="Homodimeric domain of signal transducing histidine kinase"/>
    <property type="match status" value="1"/>
</dbReference>
<dbReference type="InterPro" id="IPR011006">
    <property type="entry name" value="CheY-like_superfamily"/>
</dbReference>
<keyword evidence="5" id="KW-0812">Transmembrane</keyword>
<dbReference type="GO" id="GO:0000155">
    <property type="term" value="F:phosphorelay sensor kinase activity"/>
    <property type="evidence" value="ECO:0007669"/>
    <property type="project" value="InterPro"/>
</dbReference>
<dbReference type="Gene3D" id="3.40.50.2300">
    <property type="match status" value="1"/>
</dbReference>
<keyword evidence="8" id="KW-0808">Transferase</keyword>
<dbReference type="Gene3D" id="1.10.287.130">
    <property type="match status" value="1"/>
</dbReference>
<evidence type="ECO:0000256" key="5">
    <source>
        <dbReference type="SAM" id="Phobius"/>
    </source>
</evidence>
<dbReference type="AlphaFoldDB" id="A0A2T5GNS7"/>
<dbReference type="RefSeq" id="WP_107957179.1">
    <property type="nucleotide sequence ID" value="NZ_QAOG01000002.1"/>
</dbReference>
<proteinExistence type="predicted"/>
<dbReference type="SMART" id="SM00387">
    <property type="entry name" value="HATPase_c"/>
    <property type="match status" value="1"/>
</dbReference>